<evidence type="ECO:0000256" key="6">
    <source>
        <dbReference type="SAM" id="Phobius"/>
    </source>
</evidence>
<name>A0A210R1C5_MIZYE</name>
<dbReference type="Proteomes" id="UP000242188">
    <property type="component" value="Unassembled WGS sequence"/>
</dbReference>
<dbReference type="InterPro" id="IPR000276">
    <property type="entry name" value="GPCR_Rhodpsn"/>
</dbReference>
<keyword evidence="9" id="KW-1185">Reference proteome</keyword>
<feature type="transmembrane region" description="Helical" evidence="6">
    <location>
        <begin position="151"/>
        <end position="172"/>
    </location>
</feature>
<keyword evidence="2" id="KW-1003">Cell membrane</keyword>
<dbReference type="AlphaFoldDB" id="A0A210R1C5"/>
<keyword evidence="4 6" id="KW-1133">Transmembrane helix</keyword>
<dbReference type="Pfam" id="PF00001">
    <property type="entry name" value="7tm_1"/>
    <property type="match status" value="1"/>
</dbReference>
<feature type="transmembrane region" description="Helical" evidence="6">
    <location>
        <begin position="295"/>
        <end position="316"/>
    </location>
</feature>
<keyword evidence="5 6" id="KW-0472">Membrane</keyword>
<dbReference type="GO" id="GO:0004930">
    <property type="term" value="F:G protein-coupled receptor activity"/>
    <property type="evidence" value="ECO:0007669"/>
    <property type="project" value="InterPro"/>
</dbReference>
<dbReference type="OrthoDB" id="6106139at2759"/>
<evidence type="ECO:0000256" key="3">
    <source>
        <dbReference type="ARBA" id="ARBA00022692"/>
    </source>
</evidence>
<feature type="transmembrane region" description="Helical" evidence="6">
    <location>
        <begin position="192"/>
        <end position="218"/>
    </location>
</feature>
<evidence type="ECO:0000256" key="4">
    <source>
        <dbReference type="ARBA" id="ARBA00022989"/>
    </source>
</evidence>
<feature type="transmembrane region" description="Helical" evidence="6">
    <location>
        <begin position="35"/>
        <end position="60"/>
    </location>
</feature>
<evidence type="ECO:0000256" key="1">
    <source>
        <dbReference type="ARBA" id="ARBA00004651"/>
    </source>
</evidence>
<feature type="domain" description="G-protein coupled receptors family 1 profile" evidence="7">
    <location>
        <begin position="54"/>
        <end position="314"/>
    </location>
</feature>
<feature type="transmembrane region" description="Helical" evidence="6">
    <location>
        <begin position="108"/>
        <end position="130"/>
    </location>
</feature>
<evidence type="ECO:0000259" key="7">
    <source>
        <dbReference type="PROSITE" id="PS50262"/>
    </source>
</evidence>
<accession>A0A210R1C5</accession>
<dbReference type="PANTHER" id="PTHR22750">
    <property type="entry name" value="G-PROTEIN COUPLED RECEPTOR"/>
    <property type="match status" value="1"/>
</dbReference>
<dbReference type="EMBL" id="NEDP02000875">
    <property type="protein sequence ID" value="OWF54818.1"/>
    <property type="molecule type" value="Genomic_DNA"/>
</dbReference>
<dbReference type="Gene3D" id="1.20.1070.10">
    <property type="entry name" value="Rhodopsin 7-helix transmembrane proteins"/>
    <property type="match status" value="1"/>
</dbReference>
<sequence>MDNTSAKGQTLTTDTDTQWYNVVVYRGVNGYGITLTYLIMNLIVAGLGLAILLLNSYAAYVMSCKPHNWDVTYVFITNLAISDALCGLFTIYNIFYNLIHYKIFYECLFRFGILNCILFNSSLNLFALTFDRYVKITAPYIYWRIFDEERAKMFTIVTWCFTVTMAVMPLAGWHTEQKSEYCGYFGVFSRTYLIMLLSMVLIGFLLLCVMYIHILIIASAKSSQTQAFRERMLRIQGSVVYRSRNPVKALWWKPTKIILIIIGINVLCYTPVGIYVPCVLFGVLDNLDVGTQGTLLLYISCPLYFNSLANPIIYAYKIPLVRKAFRRLMDCSKNESF</sequence>
<dbReference type="PROSITE" id="PS50262">
    <property type="entry name" value="G_PROTEIN_RECEP_F1_2"/>
    <property type="match status" value="1"/>
</dbReference>
<reference evidence="8 9" key="1">
    <citation type="journal article" date="2017" name="Nat. Ecol. Evol.">
        <title>Scallop genome provides insights into evolution of bilaterian karyotype and development.</title>
        <authorList>
            <person name="Wang S."/>
            <person name="Zhang J."/>
            <person name="Jiao W."/>
            <person name="Li J."/>
            <person name="Xun X."/>
            <person name="Sun Y."/>
            <person name="Guo X."/>
            <person name="Huan P."/>
            <person name="Dong B."/>
            <person name="Zhang L."/>
            <person name="Hu X."/>
            <person name="Sun X."/>
            <person name="Wang J."/>
            <person name="Zhao C."/>
            <person name="Wang Y."/>
            <person name="Wang D."/>
            <person name="Huang X."/>
            <person name="Wang R."/>
            <person name="Lv J."/>
            <person name="Li Y."/>
            <person name="Zhang Z."/>
            <person name="Liu B."/>
            <person name="Lu W."/>
            <person name="Hui Y."/>
            <person name="Liang J."/>
            <person name="Zhou Z."/>
            <person name="Hou R."/>
            <person name="Li X."/>
            <person name="Liu Y."/>
            <person name="Li H."/>
            <person name="Ning X."/>
            <person name="Lin Y."/>
            <person name="Zhao L."/>
            <person name="Xing Q."/>
            <person name="Dou J."/>
            <person name="Li Y."/>
            <person name="Mao J."/>
            <person name="Guo H."/>
            <person name="Dou H."/>
            <person name="Li T."/>
            <person name="Mu C."/>
            <person name="Jiang W."/>
            <person name="Fu Q."/>
            <person name="Fu X."/>
            <person name="Miao Y."/>
            <person name="Liu J."/>
            <person name="Yu Q."/>
            <person name="Li R."/>
            <person name="Liao H."/>
            <person name="Li X."/>
            <person name="Kong Y."/>
            <person name="Jiang Z."/>
            <person name="Chourrout D."/>
            <person name="Li R."/>
            <person name="Bao Z."/>
        </authorList>
    </citation>
    <scope>NUCLEOTIDE SEQUENCE [LARGE SCALE GENOMIC DNA]</scope>
    <source>
        <strain evidence="8 9">PY_sf001</strain>
    </source>
</reference>
<evidence type="ECO:0000256" key="2">
    <source>
        <dbReference type="ARBA" id="ARBA00022475"/>
    </source>
</evidence>
<dbReference type="GO" id="GO:0005886">
    <property type="term" value="C:plasma membrane"/>
    <property type="evidence" value="ECO:0007669"/>
    <property type="project" value="UniProtKB-SubCell"/>
</dbReference>
<evidence type="ECO:0000313" key="8">
    <source>
        <dbReference type="EMBL" id="OWF54818.1"/>
    </source>
</evidence>
<keyword evidence="8" id="KW-0675">Receptor</keyword>
<dbReference type="CDD" id="cd00637">
    <property type="entry name" value="7tm_classA_rhodopsin-like"/>
    <property type="match status" value="1"/>
</dbReference>
<evidence type="ECO:0000256" key="5">
    <source>
        <dbReference type="ARBA" id="ARBA00023136"/>
    </source>
</evidence>
<comment type="caution">
    <text evidence="8">The sequence shown here is derived from an EMBL/GenBank/DDBJ whole genome shotgun (WGS) entry which is preliminary data.</text>
</comment>
<dbReference type="PRINTS" id="PR00237">
    <property type="entry name" value="GPCRRHODOPSN"/>
</dbReference>
<evidence type="ECO:0000313" key="9">
    <source>
        <dbReference type="Proteomes" id="UP000242188"/>
    </source>
</evidence>
<dbReference type="SUPFAM" id="SSF81321">
    <property type="entry name" value="Family A G protein-coupled receptor-like"/>
    <property type="match status" value="1"/>
</dbReference>
<comment type="subcellular location">
    <subcellularLocation>
        <location evidence="1">Cell membrane</location>
        <topology evidence="1">Multi-pass membrane protein</topology>
    </subcellularLocation>
</comment>
<keyword evidence="3 6" id="KW-0812">Transmembrane</keyword>
<organism evidence="8 9">
    <name type="scientific">Mizuhopecten yessoensis</name>
    <name type="common">Japanese scallop</name>
    <name type="synonym">Patinopecten yessoensis</name>
    <dbReference type="NCBI Taxonomy" id="6573"/>
    <lineage>
        <taxon>Eukaryota</taxon>
        <taxon>Metazoa</taxon>
        <taxon>Spiralia</taxon>
        <taxon>Lophotrochozoa</taxon>
        <taxon>Mollusca</taxon>
        <taxon>Bivalvia</taxon>
        <taxon>Autobranchia</taxon>
        <taxon>Pteriomorphia</taxon>
        <taxon>Pectinida</taxon>
        <taxon>Pectinoidea</taxon>
        <taxon>Pectinidae</taxon>
        <taxon>Mizuhopecten</taxon>
    </lineage>
</organism>
<gene>
    <name evidence="8" type="ORF">KP79_PYT06608</name>
</gene>
<protein>
    <submittedName>
        <fullName evidence="8">Cannabinoid receptor type 1A</fullName>
    </submittedName>
</protein>
<feature type="transmembrane region" description="Helical" evidence="6">
    <location>
        <begin position="257"/>
        <end position="283"/>
    </location>
</feature>
<dbReference type="InterPro" id="IPR017452">
    <property type="entry name" value="GPCR_Rhodpsn_7TM"/>
</dbReference>
<proteinExistence type="predicted"/>
<feature type="transmembrane region" description="Helical" evidence="6">
    <location>
        <begin position="72"/>
        <end position="96"/>
    </location>
</feature>